<dbReference type="EMBL" id="JAENII010000008">
    <property type="protein sequence ID" value="MBK1827743.1"/>
    <property type="molecule type" value="Genomic_DNA"/>
</dbReference>
<feature type="region of interest" description="Disordered" evidence="9">
    <location>
        <begin position="116"/>
        <end position="150"/>
    </location>
</feature>
<dbReference type="Pfam" id="PF00400">
    <property type="entry name" value="WD40"/>
    <property type="match status" value="4"/>
</dbReference>
<evidence type="ECO:0000256" key="10">
    <source>
        <dbReference type="SAM" id="SignalP"/>
    </source>
</evidence>
<reference evidence="12" key="1">
    <citation type="submission" date="2021-01" db="EMBL/GenBank/DDBJ databases">
        <title>Modified the classification status of verrucomicrobia.</title>
        <authorList>
            <person name="Feng X."/>
        </authorList>
    </citation>
    <scope>NUCLEOTIDE SEQUENCE</scope>
    <source>
        <strain evidence="12">KCTC 22201</strain>
    </source>
</reference>
<keyword evidence="4" id="KW-0677">Repeat</keyword>
<feature type="repeat" description="WD" evidence="6">
    <location>
        <begin position="371"/>
        <end position="402"/>
    </location>
</feature>
<evidence type="ECO:0000256" key="4">
    <source>
        <dbReference type="ARBA" id="ARBA00022737"/>
    </source>
</evidence>
<evidence type="ECO:0000256" key="5">
    <source>
        <dbReference type="ARBA" id="ARBA00023004"/>
    </source>
</evidence>
<dbReference type="InterPro" id="IPR001680">
    <property type="entry name" value="WD40_rpt"/>
</dbReference>
<evidence type="ECO:0000256" key="1">
    <source>
        <dbReference type="ARBA" id="ARBA00022574"/>
    </source>
</evidence>
<dbReference type="Proteomes" id="UP000658278">
    <property type="component" value="Unassembled WGS sequence"/>
</dbReference>
<dbReference type="InterPro" id="IPR019775">
    <property type="entry name" value="WD40_repeat_CS"/>
</dbReference>
<evidence type="ECO:0000259" key="11">
    <source>
        <dbReference type="PROSITE" id="PS51007"/>
    </source>
</evidence>
<feature type="domain" description="Cytochrome c" evidence="11">
    <location>
        <begin position="25"/>
        <end position="113"/>
    </location>
</feature>
<protein>
    <recommendedName>
        <fullName evidence="11">Cytochrome c domain-containing protein</fullName>
    </recommendedName>
</protein>
<feature type="compositionally biased region" description="Low complexity" evidence="9">
    <location>
        <begin position="539"/>
        <end position="551"/>
    </location>
</feature>
<evidence type="ECO:0000256" key="7">
    <source>
        <dbReference type="PROSITE-ProRule" id="PRU00433"/>
    </source>
</evidence>
<feature type="signal peptide" evidence="10">
    <location>
        <begin position="1"/>
        <end position="21"/>
    </location>
</feature>
<sequence length="852" mass="93514">MSRLAVHFSVFCLSACPWVMADKVTYDEHVLPIFEQACLNCHNPDKAKGGLDLSTYPATMKGGSGGKIVEAGDTGSKLIAVVRQTAEPIMPPEGDALPNDQIKTLEAWITGGLLENSSSKAKKPTKPKFDTALAGDPSSRPAGPPPFPSDLLLEPATVAPRTSAIHAMVTSPWAPLLAVTGQNQVLLYSTSNLELVGILPFPEGEPVSLAFTPNGRYLITGGGIAGKSGVTVTFDVTTGERVLTAAKEFDTVLSADLSPDLSRVVTGSPSKLIKLWNSEDGSRLAAIKKHTDWIMSVDFSNDGILLATGDRNGGVWVWEGTTGNEFHTLRGHQAGITEVRFRADSNILASASEDGSVRFWEMNGGKEVKKIDAHKGGVTTFAWGIDGTFATAGRDKTAKLWKPDFGQQKTIPKLPDIPTSIALDTENKRVFVADYQGLIAAYDTRSGKQVGTIDSNPPTIPTRLASLEKERVTVLKEFDDSNAAHQASVAKVRNAEVRLTENRKAVVQSKEAHQHAKQAHEEHKRLIQTTRQKVDRLNQQKAQANQANQKAVTEAKNHDRRIQDAQQEVDQLGKRLAATKESRQAAEKEKDETKRAATLQSHDQQIQQQSKQLATAEQVLAELRKQATPFDTRRDETQQHLQRASDEWNREKEALAKHDAALPSLKQAIDQTAKRIKELEKQGPEIQKSIDEANKERSETGSRLWKARLALNHHAHLVRRWSRAELLSEILQTRQRIADDQLKSEELAASFAATSKQVEALQVELAEKRQELGAILGQLAAVTDDAKRTELLALEATLTSIIEDLESNMTQASSQLSKQRGTLDQLLPSIHRRRKELATHQTLYDSRSGTSE</sequence>
<evidence type="ECO:0000256" key="3">
    <source>
        <dbReference type="ARBA" id="ARBA00022723"/>
    </source>
</evidence>
<keyword evidence="2 7" id="KW-0349">Heme</keyword>
<feature type="chain" id="PRO_5037427099" description="Cytochrome c domain-containing protein" evidence="10">
    <location>
        <begin position="22"/>
        <end position="852"/>
    </location>
</feature>
<dbReference type="PROSITE" id="PS51007">
    <property type="entry name" value="CYTC"/>
    <property type="match status" value="1"/>
</dbReference>
<feature type="region of interest" description="Disordered" evidence="9">
    <location>
        <begin position="536"/>
        <end position="561"/>
    </location>
</feature>
<dbReference type="CDD" id="cd00200">
    <property type="entry name" value="WD40"/>
    <property type="match status" value="1"/>
</dbReference>
<dbReference type="SMART" id="SM00320">
    <property type="entry name" value="WD40"/>
    <property type="match status" value="5"/>
</dbReference>
<feature type="repeat" description="WD" evidence="6">
    <location>
        <begin position="287"/>
        <end position="328"/>
    </location>
</feature>
<dbReference type="InterPro" id="IPR009056">
    <property type="entry name" value="Cyt_c-like_dom"/>
</dbReference>
<keyword evidence="1 6" id="KW-0853">WD repeat</keyword>
<keyword evidence="10" id="KW-0732">Signal</keyword>
<dbReference type="GO" id="GO:0046872">
    <property type="term" value="F:metal ion binding"/>
    <property type="evidence" value="ECO:0007669"/>
    <property type="project" value="UniProtKB-KW"/>
</dbReference>
<proteinExistence type="predicted"/>
<dbReference type="Pfam" id="PF07635">
    <property type="entry name" value="PSCyt1"/>
    <property type="match status" value="1"/>
</dbReference>
<dbReference type="PROSITE" id="PS50082">
    <property type="entry name" value="WD_REPEATS_2"/>
    <property type="match status" value="4"/>
</dbReference>
<feature type="coiled-coil region" evidence="8">
    <location>
        <begin position="662"/>
        <end position="696"/>
    </location>
</feature>
<dbReference type="PROSITE" id="PS00678">
    <property type="entry name" value="WD_REPEATS_1"/>
    <property type="match status" value="1"/>
</dbReference>
<organism evidence="12 13">
    <name type="scientific">Haloferula rosea</name>
    <dbReference type="NCBI Taxonomy" id="490093"/>
    <lineage>
        <taxon>Bacteria</taxon>
        <taxon>Pseudomonadati</taxon>
        <taxon>Verrucomicrobiota</taxon>
        <taxon>Verrucomicrobiia</taxon>
        <taxon>Verrucomicrobiales</taxon>
        <taxon>Verrucomicrobiaceae</taxon>
        <taxon>Haloferula</taxon>
    </lineage>
</organism>
<dbReference type="PANTHER" id="PTHR19848">
    <property type="entry name" value="WD40 REPEAT PROTEIN"/>
    <property type="match status" value="1"/>
</dbReference>
<dbReference type="Gene3D" id="2.130.10.10">
    <property type="entry name" value="YVTN repeat-like/Quinoprotein amine dehydrogenase"/>
    <property type="match status" value="3"/>
</dbReference>
<dbReference type="InterPro" id="IPR015943">
    <property type="entry name" value="WD40/YVTN_repeat-like_dom_sf"/>
</dbReference>
<keyword evidence="8" id="KW-0175">Coiled coil</keyword>
<dbReference type="SUPFAM" id="SSF57997">
    <property type="entry name" value="Tropomyosin"/>
    <property type="match status" value="1"/>
</dbReference>
<evidence type="ECO:0000256" key="8">
    <source>
        <dbReference type="SAM" id="Coils"/>
    </source>
</evidence>
<accession>A0A934RDM1</accession>
<comment type="caution">
    <text evidence="12">The sequence shown here is derived from an EMBL/GenBank/DDBJ whole genome shotgun (WGS) entry which is preliminary data.</text>
</comment>
<dbReference type="PANTHER" id="PTHR19848:SF8">
    <property type="entry name" value="F-BOX AND WD REPEAT DOMAIN CONTAINING 7"/>
    <property type="match status" value="1"/>
</dbReference>
<name>A0A934RDM1_9BACT</name>
<feature type="repeat" description="WD" evidence="6">
    <location>
        <begin position="245"/>
        <end position="286"/>
    </location>
</feature>
<dbReference type="SUPFAM" id="SSF46626">
    <property type="entry name" value="Cytochrome c"/>
    <property type="match status" value="1"/>
</dbReference>
<dbReference type="AlphaFoldDB" id="A0A934RDM1"/>
<evidence type="ECO:0000256" key="6">
    <source>
        <dbReference type="PROSITE-ProRule" id="PRU00221"/>
    </source>
</evidence>
<evidence type="ECO:0000313" key="12">
    <source>
        <dbReference type="EMBL" id="MBK1827743.1"/>
    </source>
</evidence>
<dbReference type="GO" id="GO:0020037">
    <property type="term" value="F:heme binding"/>
    <property type="evidence" value="ECO:0007669"/>
    <property type="project" value="InterPro"/>
</dbReference>
<evidence type="ECO:0000256" key="9">
    <source>
        <dbReference type="SAM" id="MobiDB-lite"/>
    </source>
</evidence>
<keyword evidence="5 7" id="KW-0408">Iron</keyword>
<keyword evidence="3 7" id="KW-0479">Metal-binding</keyword>
<dbReference type="SUPFAM" id="SSF50998">
    <property type="entry name" value="Quinoprotein alcohol dehydrogenase-like"/>
    <property type="match status" value="1"/>
</dbReference>
<dbReference type="PROSITE" id="PS50294">
    <property type="entry name" value="WD_REPEATS_REGION"/>
    <property type="match status" value="2"/>
</dbReference>
<dbReference type="RefSeq" id="WP_200279698.1">
    <property type="nucleotide sequence ID" value="NZ_JAENII010000008.1"/>
</dbReference>
<evidence type="ECO:0000256" key="2">
    <source>
        <dbReference type="ARBA" id="ARBA00022617"/>
    </source>
</evidence>
<keyword evidence="13" id="KW-1185">Reference proteome</keyword>
<feature type="repeat" description="WD" evidence="6">
    <location>
        <begin position="329"/>
        <end position="370"/>
    </location>
</feature>
<dbReference type="GO" id="GO:0009055">
    <property type="term" value="F:electron transfer activity"/>
    <property type="evidence" value="ECO:0007669"/>
    <property type="project" value="InterPro"/>
</dbReference>
<evidence type="ECO:0000313" key="13">
    <source>
        <dbReference type="Proteomes" id="UP000658278"/>
    </source>
</evidence>
<dbReference type="InterPro" id="IPR011047">
    <property type="entry name" value="Quinoprotein_ADH-like_sf"/>
</dbReference>
<dbReference type="InterPro" id="IPR036909">
    <property type="entry name" value="Cyt_c-like_dom_sf"/>
</dbReference>
<dbReference type="InterPro" id="IPR011429">
    <property type="entry name" value="Cyt_c_Planctomycete-type"/>
</dbReference>
<gene>
    <name evidence="12" type="ORF">JIN81_11990</name>
</gene>